<sequence>MTSRISSAFCAVFPTQSAHLIVYNRQCQLTTKCLVVTTALFWRSLSLCLHLRCYCHRIQFPRLWTMTIIKSRFRMTLTMESTTKRTT</sequence>
<keyword evidence="2" id="KW-1185">Reference proteome</keyword>
<evidence type="ECO:0000313" key="1">
    <source>
        <dbReference type="EMBL" id="KDO20721.1"/>
    </source>
</evidence>
<gene>
    <name evidence="1" type="ORF">SPRG_21363</name>
</gene>
<evidence type="ECO:0000313" key="2">
    <source>
        <dbReference type="Proteomes" id="UP000030745"/>
    </source>
</evidence>
<accession>A0A067C2G1</accession>
<organism evidence="1 2">
    <name type="scientific">Saprolegnia parasitica (strain CBS 223.65)</name>
    <dbReference type="NCBI Taxonomy" id="695850"/>
    <lineage>
        <taxon>Eukaryota</taxon>
        <taxon>Sar</taxon>
        <taxon>Stramenopiles</taxon>
        <taxon>Oomycota</taxon>
        <taxon>Saprolegniomycetes</taxon>
        <taxon>Saprolegniales</taxon>
        <taxon>Saprolegniaceae</taxon>
        <taxon>Saprolegnia</taxon>
    </lineage>
</organism>
<proteinExistence type="predicted"/>
<dbReference type="KEGG" id="spar:SPRG_21363"/>
<name>A0A067C2G1_SAPPC</name>
<reference evidence="1 2" key="1">
    <citation type="journal article" date="2013" name="PLoS Genet.">
        <title>Distinctive expansion of potential virulence genes in the genome of the oomycete fish pathogen Saprolegnia parasitica.</title>
        <authorList>
            <person name="Jiang R.H."/>
            <person name="de Bruijn I."/>
            <person name="Haas B.J."/>
            <person name="Belmonte R."/>
            <person name="Lobach L."/>
            <person name="Christie J."/>
            <person name="van den Ackerveken G."/>
            <person name="Bottin A."/>
            <person name="Bulone V."/>
            <person name="Diaz-Moreno S.M."/>
            <person name="Dumas B."/>
            <person name="Fan L."/>
            <person name="Gaulin E."/>
            <person name="Govers F."/>
            <person name="Grenville-Briggs L.J."/>
            <person name="Horner N.R."/>
            <person name="Levin J.Z."/>
            <person name="Mammella M."/>
            <person name="Meijer H.J."/>
            <person name="Morris P."/>
            <person name="Nusbaum C."/>
            <person name="Oome S."/>
            <person name="Phillips A.J."/>
            <person name="van Rooyen D."/>
            <person name="Rzeszutek E."/>
            <person name="Saraiva M."/>
            <person name="Secombes C.J."/>
            <person name="Seidl M.F."/>
            <person name="Snel B."/>
            <person name="Stassen J.H."/>
            <person name="Sykes S."/>
            <person name="Tripathy S."/>
            <person name="van den Berg H."/>
            <person name="Vega-Arreguin J.C."/>
            <person name="Wawra S."/>
            <person name="Young S.K."/>
            <person name="Zeng Q."/>
            <person name="Dieguez-Uribeondo J."/>
            <person name="Russ C."/>
            <person name="Tyler B.M."/>
            <person name="van West P."/>
        </authorList>
    </citation>
    <scope>NUCLEOTIDE SEQUENCE [LARGE SCALE GENOMIC DNA]</scope>
    <source>
        <strain evidence="1 2">CBS 223.65</strain>
    </source>
</reference>
<dbReference type="Proteomes" id="UP000030745">
    <property type="component" value="Unassembled WGS sequence"/>
</dbReference>
<dbReference type="GeneID" id="24142133"/>
<dbReference type="AlphaFoldDB" id="A0A067C2G1"/>
<dbReference type="VEuPathDB" id="FungiDB:SPRG_21363"/>
<protein>
    <submittedName>
        <fullName evidence="1">Uncharacterized protein</fullName>
    </submittedName>
</protein>
<dbReference type="EMBL" id="KK583305">
    <property type="protein sequence ID" value="KDO20721.1"/>
    <property type="molecule type" value="Genomic_DNA"/>
</dbReference>
<dbReference type="RefSeq" id="XP_012208605.1">
    <property type="nucleotide sequence ID" value="XM_012353215.1"/>
</dbReference>